<sequence>MLDTLRRIVQEVNNAPDIRAALDLMAKRVRDAMGTEVCSIYLRDEDDQRYVLMASEGLKQEAVGNVSLGLSEGLIGQVGMREEPVNLEDAFSHPRFHYLAETGEDPFHAFLGVPVMHHGKVLGVMVVQQRDVRRFDQSEEAFLVTISAQLSAVIAHAHASGVLFDQLDTGGVDLPSFYDGLPGCPGAAIGYGVLLFPEADLASVPDRQVDDVGSEIARLDDALVRTRQEVRDLAERASKSLGAEEQALFDVYLRMLDRHALPAEVITQIREGQWAQGALRDVVDQHVRNFEMMDDPYLRERAADVRDLGRRVLAQLQRQGRRHVIFPDECILLGEDISAPMLMEVPRERIRGIVTTRGSRNSHMAIVARAMGIPTVVGAQNLPLKQMDDKEIIVDGFRGRVVANASPELKAQFEEIIREEATLQAGLEKLRHEPAETEDGFRIRLQVNTGLMTDINRSLERGAEGVGLYRTEIPFMVRDRFPSEEEQRVIYREQLSAFAPHPVTMRTLDVGGDKSLSYFPIEEENPFLGWRGLRVTLDHPEIFMVQVRAMLKASEGLDNLRIMLPMVTSVIEAEDAQHFIHRAWLEVRDEGLDIPMPEVGVMIEVPASVYQARALAQRVDFLSIGTNDLTQYLLAVDRNNRQVASLYNSYHPAVLHAILHVIEQAKEEGKTVSVCGEMAGEPASALLLMAMGVDALSMNASNLLKVKAAIRRVKISFVRKLLSEALAMDNGEVISAYVDLQLDKAGLGDLLRNRKAIN</sequence>
<keyword evidence="12" id="KW-0418">Kinase</keyword>
<dbReference type="Gene3D" id="3.20.20.60">
    <property type="entry name" value="Phosphoenolpyruvate-binding domains"/>
    <property type="match status" value="1"/>
</dbReference>
<comment type="caution">
    <text evidence="15">The sequence shown here is derived from an EMBL/GenBank/DDBJ whole genome shotgun (WGS) entry which is preliminary data.</text>
</comment>
<dbReference type="SMART" id="SM00065">
    <property type="entry name" value="GAF"/>
    <property type="match status" value="1"/>
</dbReference>
<organism evidence="15 16">
    <name type="scientific">Alcanivorax profundi</name>
    <dbReference type="NCBI Taxonomy" id="2338368"/>
    <lineage>
        <taxon>Bacteria</taxon>
        <taxon>Pseudomonadati</taxon>
        <taxon>Pseudomonadota</taxon>
        <taxon>Gammaproteobacteria</taxon>
        <taxon>Oceanospirillales</taxon>
        <taxon>Alcanivoracaceae</taxon>
        <taxon>Alcanivorax</taxon>
    </lineage>
</organism>
<evidence type="ECO:0000256" key="8">
    <source>
        <dbReference type="ARBA" id="ARBA00022597"/>
    </source>
</evidence>
<comment type="subcellular location">
    <subcellularLocation>
        <location evidence="3">Cytoplasm</location>
    </subcellularLocation>
</comment>
<dbReference type="PANTHER" id="PTHR46244:SF1">
    <property type="entry name" value="PHOSPHOENOLPYRUVATE-DEPENDENT PHOSPHOTRANSFERASE SYSTEM"/>
    <property type="match status" value="1"/>
</dbReference>
<dbReference type="InterPro" id="IPR003018">
    <property type="entry name" value="GAF"/>
</dbReference>
<dbReference type="InterPro" id="IPR029016">
    <property type="entry name" value="GAF-like_dom_sf"/>
</dbReference>
<dbReference type="InterPro" id="IPR008731">
    <property type="entry name" value="PTS_EIN"/>
</dbReference>
<keyword evidence="9 15" id="KW-0808">Transferase</keyword>
<dbReference type="InterPro" id="IPR000121">
    <property type="entry name" value="PEP_util_C"/>
</dbReference>
<keyword evidence="15" id="KW-0670">Pyruvate</keyword>
<keyword evidence="11" id="KW-0479">Metal-binding</keyword>
<dbReference type="SUPFAM" id="SSF55781">
    <property type="entry name" value="GAF domain-like"/>
    <property type="match status" value="1"/>
</dbReference>
<keyword evidence="6" id="KW-0813">Transport</keyword>
<evidence type="ECO:0000256" key="9">
    <source>
        <dbReference type="ARBA" id="ARBA00022679"/>
    </source>
</evidence>
<dbReference type="Pfam" id="PF05524">
    <property type="entry name" value="PEP-utilisers_N"/>
    <property type="match status" value="1"/>
</dbReference>
<evidence type="ECO:0000256" key="5">
    <source>
        <dbReference type="ARBA" id="ARBA00012232"/>
    </source>
</evidence>
<dbReference type="SUPFAM" id="SSF51621">
    <property type="entry name" value="Phosphoenolpyruvate/pyruvate domain"/>
    <property type="match status" value="1"/>
</dbReference>
<gene>
    <name evidence="15" type="primary">ptsP</name>
    <name evidence="15" type="ORF">D4A39_14465</name>
</gene>
<dbReference type="SUPFAM" id="SSF47831">
    <property type="entry name" value="Enzyme I of the PEP:sugar phosphotransferase system HPr-binding (sub)domain"/>
    <property type="match status" value="1"/>
</dbReference>
<dbReference type="InterPro" id="IPR008279">
    <property type="entry name" value="PEP-util_enz_mobile_dom"/>
</dbReference>
<dbReference type="InterPro" id="IPR040442">
    <property type="entry name" value="Pyrv_kinase-like_dom_sf"/>
</dbReference>
<evidence type="ECO:0000259" key="14">
    <source>
        <dbReference type="SMART" id="SM00065"/>
    </source>
</evidence>
<dbReference type="GO" id="GO:0005737">
    <property type="term" value="C:cytoplasm"/>
    <property type="evidence" value="ECO:0007669"/>
    <property type="project" value="UniProtKB-SubCell"/>
</dbReference>
<proteinExistence type="inferred from homology"/>
<dbReference type="InterPro" id="IPR050499">
    <property type="entry name" value="PEP-utilizing_PTS_enzyme"/>
</dbReference>
<dbReference type="GO" id="GO:0008965">
    <property type="term" value="F:phosphoenolpyruvate-protein phosphotransferase activity"/>
    <property type="evidence" value="ECO:0007669"/>
    <property type="project" value="UniProtKB-EC"/>
</dbReference>
<evidence type="ECO:0000256" key="4">
    <source>
        <dbReference type="ARBA" id="ARBA00007837"/>
    </source>
</evidence>
<comment type="catalytic activity">
    <reaction evidence="1">
        <text>L-histidyl-[protein] + phosphoenolpyruvate = N(pros)-phospho-L-histidyl-[protein] + pyruvate</text>
        <dbReference type="Rhea" id="RHEA:23880"/>
        <dbReference type="Rhea" id="RHEA-COMP:9745"/>
        <dbReference type="Rhea" id="RHEA-COMP:9746"/>
        <dbReference type="ChEBI" id="CHEBI:15361"/>
        <dbReference type="ChEBI" id="CHEBI:29979"/>
        <dbReference type="ChEBI" id="CHEBI:58702"/>
        <dbReference type="ChEBI" id="CHEBI:64837"/>
        <dbReference type="EC" id="2.7.3.9"/>
    </reaction>
</comment>
<dbReference type="PRINTS" id="PR01736">
    <property type="entry name" value="PHPHTRNFRASE"/>
</dbReference>
<evidence type="ECO:0000256" key="10">
    <source>
        <dbReference type="ARBA" id="ARBA00022683"/>
    </source>
</evidence>
<dbReference type="InterPro" id="IPR036637">
    <property type="entry name" value="Phosphohistidine_dom_sf"/>
</dbReference>
<evidence type="ECO:0000256" key="7">
    <source>
        <dbReference type="ARBA" id="ARBA00022490"/>
    </source>
</evidence>
<dbReference type="Gene3D" id="3.50.30.10">
    <property type="entry name" value="Phosphohistidine domain"/>
    <property type="match status" value="1"/>
</dbReference>
<comment type="cofactor">
    <cofactor evidence="2">
        <name>Mg(2+)</name>
        <dbReference type="ChEBI" id="CHEBI:18420"/>
    </cofactor>
</comment>
<keyword evidence="10" id="KW-0598">Phosphotransferase system</keyword>
<keyword evidence="8" id="KW-0762">Sugar transport</keyword>
<dbReference type="GO" id="GO:0046872">
    <property type="term" value="F:metal ion binding"/>
    <property type="evidence" value="ECO:0007669"/>
    <property type="project" value="UniProtKB-KW"/>
</dbReference>
<evidence type="ECO:0000313" key="16">
    <source>
        <dbReference type="Proteomes" id="UP000283734"/>
    </source>
</evidence>
<dbReference type="EMBL" id="QYYA01000005">
    <property type="protein sequence ID" value="RJG16454.1"/>
    <property type="molecule type" value="Genomic_DNA"/>
</dbReference>
<dbReference type="InterPro" id="IPR015813">
    <property type="entry name" value="Pyrv/PenolPyrv_kinase-like_dom"/>
</dbReference>
<dbReference type="EC" id="2.7.3.9" evidence="5"/>
<dbReference type="AlphaFoldDB" id="A0A418XUR9"/>
<evidence type="ECO:0000256" key="11">
    <source>
        <dbReference type="ARBA" id="ARBA00022723"/>
    </source>
</evidence>
<dbReference type="Pfam" id="PF01590">
    <property type="entry name" value="GAF"/>
    <property type="match status" value="1"/>
</dbReference>
<accession>A0A418XUR9</accession>
<dbReference type="SUPFAM" id="SSF52009">
    <property type="entry name" value="Phosphohistidine domain"/>
    <property type="match status" value="1"/>
</dbReference>
<keyword evidence="16" id="KW-1185">Reference proteome</keyword>
<dbReference type="Pfam" id="PF00391">
    <property type="entry name" value="PEP-utilizers"/>
    <property type="match status" value="1"/>
</dbReference>
<dbReference type="PANTHER" id="PTHR46244">
    <property type="entry name" value="PHOSPHOENOLPYRUVATE-PROTEIN PHOSPHOTRANSFERASE"/>
    <property type="match status" value="1"/>
</dbReference>
<keyword evidence="7" id="KW-0963">Cytoplasm</keyword>
<evidence type="ECO:0000256" key="13">
    <source>
        <dbReference type="ARBA" id="ARBA00022842"/>
    </source>
</evidence>
<dbReference type="Proteomes" id="UP000283734">
    <property type="component" value="Unassembled WGS sequence"/>
</dbReference>
<dbReference type="InterPro" id="IPR006318">
    <property type="entry name" value="PTS_EI-like"/>
</dbReference>
<keyword evidence="13" id="KW-0460">Magnesium</keyword>
<evidence type="ECO:0000256" key="1">
    <source>
        <dbReference type="ARBA" id="ARBA00000683"/>
    </source>
</evidence>
<dbReference type="GO" id="GO:0016301">
    <property type="term" value="F:kinase activity"/>
    <property type="evidence" value="ECO:0007669"/>
    <property type="project" value="UniProtKB-KW"/>
</dbReference>
<evidence type="ECO:0000256" key="2">
    <source>
        <dbReference type="ARBA" id="ARBA00001946"/>
    </source>
</evidence>
<protein>
    <recommendedName>
        <fullName evidence="5">phosphoenolpyruvate--protein phosphotransferase</fullName>
        <ecNumber evidence="5">2.7.3.9</ecNumber>
    </recommendedName>
</protein>
<evidence type="ECO:0000313" key="15">
    <source>
        <dbReference type="EMBL" id="RJG16454.1"/>
    </source>
</evidence>
<feature type="domain" description="GAF" evidence="14">
    <location>
        <begin position="17"/>
        <end position="164"/>
    </location>
</feature>
<dbReference type="Pfam" id="PF02896">
    <property type="entry name" value="PEP-utilizers_C"/>
    <property type="match status" value="1"/>
</dbReference>
<evidence type="ECO:0000256" key="3">
    <source>
        <dbReference type="ARBA" id="ARBA00004496"/>
    </source>
</evidence>
<reference evidence="15 16" key="1">
    <citation type="submission" date="2018-09" db="EMBL/GenBank/DDBJ databases">
        <title>Alcanivorax profundi sp. nov., isolated from 1000 m-depth seawater of the Mariana Trench.</title>
        <authorList>
            <person name="Liu J."/>
        </authorList>
    </citation>
    <scope>NUCLEOTIDE SEQUENCE [LARGE SCALE GENOMIC DNA]</scope>
    <source>
        <strain evidence="15 16">MTEO17</strain>
    </source>
</reference>
<name>A0A418XUR9_9GAMM</name>
<dbReference type="PROSITE" id="PS00742">
    <property type="entry name" value="PEP_ENZYMES_2"/>
    <property type="match status" value="1"/>
</dbReference>
<dbReference type="NCBIfam" id="NF008283">
    <property type="entry name" value="PRK11061.1"/>
    <property type="match status" value="1"/>
</dbReference>
<comment type="similarity">
    <text evidence="4">Belongs to the PEP-utilizing enzyme family.</text>
</comment>
<evidence type="ECO:0000256" key="6">
    <source>
        <dbReference type="ARBA" id="ARBA00022448"/>
    </source>
</evidence>
<dbReference type="RefSeq" id="WP_119918468.1">
    <property type="nucleotide sequence ID" value="NZ_QYYA01000005.1"/>
</dbReference>
<dbReference type="NCBIfam" id="TIGR01417">
    <property type="entry name" value="PTS_I_fam"/>
    <property type="match status" value="1"/>
</dbReference>
<evidence type="ECO:0000256" key="12">
    <source>
        <dbReference type="ARBA" id="ARBA00022777"/>
    </source>
</evidence>
<dbReference type="Gene3D" id="3.30.450.40">
    <property type="match status" value="1"/>
</dbReference>
<dbReference type="GO" id="GO:0009401">
    <property type="term" value="P:phosphoenolpyruvate-dependent sugar phosphotransferase system"/>
    <property type="evidence" value="ECO:0007669"/>
    <property type="project" value="UniProtKB-KW"/>
</dbReference>
<dbReference type="InterPro" id="IPR023151">
    <property type="entry name" value="PEP_util_CS"/>
</dbReference>
<dbReference type="OrthoDB" id="9765468at2"/>
<dbReference type="InterPro" id="IPR036618">
    <property type="entry name" value="PtsI_HPr-bd_sf"/>
</dbReference>
<dbReference type="Gene3D" id="1.10.274.10">
    <property type="entry name" value="PtsI, HPr-binding domain"/>
    <property type="match status" value="1"/>
</dbReference>